<keyword evidence="4" id="KW-1185">Reference proteome</keyword>
<feature type="region of interest" description="Disordered" evidence="1">
    <location>
        <begin position="154"/>
        <end position="220"/>
    </location>
</feature>
<evidence type="ECO:0000256" key="1">
    <source>
        <dbReference type="SAM" id="MobiDB-lite"/>
    </source>
</evidence>
<feature type="compositionally biased region" description="Polar residues" evidence="1">
    <location>
        <begin position="354"/>
        <end position="374"/>
    </location>
</feature>
<dbReference type="AlphaFoldDB" id="X6MLS2"/>
<gene>
    <name evidence="3" type="ORF">RFI_22419</name>
</gene>
<feature type="region of interest" description="Disordered" evidence="1">
    <location>
        <begin position="236"/>
        <end position="426"/>
    </location>
</feature>
<name>X6MLS2_RETFI</name>
<feature type="compositionally biased region" description="Acidic residues" evidence="1">
    <location>
        <begin position="405"/>
        <end position="426"/>
    </location>
</feature>
<evidence type="ECO:0000313" key="4">
    <source>
        <dbReference type="Proteomes" id="UP000023152"/>
    </source>
</evidence>
<evidence type="ECO:0000256" key="2">
    <source>
        <dbReference type="SAM" id="Phobius"/>
    </source>
</evidence>
<proteinExistence type="predicted"/>
<keyword evidence="2" id="KW-0472">Membrane</keyword>
<feature type="compositionally biased region" description="Low complexity" evidence="1">
    <location>
        <begin position="296"/>
        <end position="308"/>
    </location>
</feature>
<feature type="compositionally biased region" description="Polar residues" evidence="1">
    <location>
        <begin position="336"/>
        <end position="345"/>
    </location>
</feature>
<feature type="compositionally biased region" description="Basic and acidic residues" evidence="1">
    <location>
        <begin position="182"/>
        <end position="199"/>
    </location>
</feature>
<sequence length="426" mass="46791">MSNSYQSTTAISNSKSSNKTTVIAVVVAAVGFALLAVVVMLVVRWIRERARKVEEATKGIDLPKAMSQKSLDETENDRILTNILDKNKKDPTFTTGVNLQTQKAAVSQIFLDVLKEINQNGETNATMAEIRAVTVKASDPPPVNPIEQPLEQMPQLAEDSSESGGENGADNGGVFKKKRSQKKMEEQQKQGQINKKEDKDESESDLEEDGGEETDSSSSAILAAVTAATVVAVDKVVDVNTSNKPIDSIEQEKGKHNDRENLPQMQDLGRVGSEDTEIEELYEKDSEQNNNDNKHNPNNNHSNNNHNNNSDHKGNGVPVMITVVSMDHLPEENASPVDNGTSSVRISMAVEENAPQQHSQQQDNPPSLQNNFVSVANVYKSRTPGQYPPSSSDNPKNKGNRDRADDDIDGSDDSEEQDEYEEMYKQ</sequence>
<evidence type="ECO:0000313" key="3">
    <source>
        <dbReference type="EMBL" id="ETO14948.1"/>
    </source>
</evidence>
<feature type="compositionally biased region" description="Basic and acidic residues" evidence="1">
    <location>
        <begin position="395"/>
        <end position="404"/>
    </location>
</feature>
<organism evidence="3 4">
    <name type="scientific">Reticulomyxa filosa</name>
    <dbReference type="NCBI Taxonomy" id="46433"/>
    <lineage>
        <taxon>Eukaryota</taxon>
        <taxon>Sar</taxon>
        <taxon>Rhizaria</taxon>
        <taxon>Retaria</taxon>
        <taxon>Foraminifera</taxon>
        <taxon>Monothalamids</taxon>
        <taxon>Reticulomyxidae</taxon>
        <taxon>Reticulomyxa</taxon>
    </lineage>
</organism>
<protein>
    <submittedName>
        <fullName evidence="3">Uncharacterized protein</fullName>
    </submittedName>
</protein>
<dbReference type="Proteomes" id="UP000023152">
    <property type="component" value="Unassembled WGS sequence"/>
</dbReference>
<feature type="transmembrane region" description="Helical" evidence="2">
    <location>
        <begin position="20"/>
        <end position="43"/>
    </location>
</feature>
<keyword evidence="2" id="KW-0812">Transmembrane</keyword>
<keyword evidence="2" id="KW-1133">Transmembrane helix</keyword>
<comment type="caution">
    <text evidence="3">The sequence shown here is derived from an EMBL/GenBank/DDBJ whole genome shotgun (WGS) entry which is preliminary data.</text>
</comment>
<feature type="compositionally biased region" description="Acidic residues" evidence="1">
    <location>
        <begin position="200"/>
        <end position="215"/>
    </location>
</feature>
<reference evidence="3 4" key="1">
    <citation type="journal article" date="2013" name="Curr. Biol.">
        <title>The Genome of the Foraminiferan Reticulomyxa filosa.</title>
        <authorList>
            <person name="Glockner G."/>
            <person name="Hulsmann N."/>
            <person name="Schleicher M."/>
            <person name="Noegel A.A."/>
            <person name="Eichinger L."/>
            <person name="Gallinger C."/>
            <person name="Pawlowski J."/>
            <person name="Sierra R."/>
            <person name="Euteneuer U."/>
            <person name="Pillet L."/>
            <person name="Moustafa A."/>
            <person name="Platzer M."/>
            <person name="Groth M."/>
            <person name="Szafranski K."/>
            <person name="Schliwa M."/>
        </authorList>
    </citation>
    <scope>NUCLEOTIDE SEQUENCE [LARGE SCALE GENOMIC DNA]</scope>
</reference>
<feature type="compositionally biased region" description="Basic and acidic residues" evidence="1">
    <location>
        <begin position="250"/>
        <end position="261"/>
    </location>
</feature>
<accession>X6MLS2</accession>
<dbReference type="EMBL" id="ASPP01019627">
    <property type="protein sequence ID" value="ETO14948.1"/>
    <property type="molecule type" value="Genomic_DNA"/>
</dbReference>
<feature type="compositionally biased region" description="Basic and acidic residues" evidence="1">
    <location>
        <begin position="281"/>
        <end position="295"/>
    </location>
</feature>